<dbReference type="EMBL" id="JEMB01002301">
    <property type="protein sequence ID" value="KYF82143.1"/>
    <property type="molecule type" value="Genomic_DNA"/>
</dbReference>
<feature type="signal peptide" evidence="1">
    <location>
        <begin position="1"/>
        <end position="22"/>
    </location>
</feature>
<comment type="caution">
    <text evidence="2">The sequence shown here is derived from an EMBL/GenBank/DDBJ whole genome shotgun (WGS) entry which is preliminary data.</text>
</comment>
<feature type="chain" id="PRO_5007568082" description="Secreted protein" evidence="1">
    <location>
        <begin position="23"/>
        <end position="301"/>
    </location>
</feature>
<dbReference type="Proteomes" id="UP000075635">
    <property type="component" value="Unassembled WGS sequence"/>
</dbReference>
<protein>
    <recommendedName>
        <fullName evidence="4">Secreted protein</fullName>
    </recommendedName>
</protein>
<evidence type="ECO:0000256" key="1">
    <source>
        <dbReference type="SAM" id="SignalP"/>
    </source>
</evidence>
<reference evidence="2 3" key="1">
    <citation type="submission" date="2014-02" db="EMBL/GenBank/DDBJ databases">
        <title>The small core and large imbalanced accessory genome model reveals a collaborative survival strategy of Sorangium cellulosum strains in nature.</title>
        <authorList>
            <person name="Han K."/>
            <person name="Peng R."/>
            <person name="Blom J."/>
            <person name="Li Y.-Z."/>
        </authorList>
    </citation>
    <scope>NUCLEOTIDE SEQUENCE [LARGE SCALE GENOMIC DNA]</scope>
    <source>
        <strain evidence="2 3">So0011-07</strain>
    </source>
</reference>
<dbReference type="AlphaFoldDB" id="A0A150RPR0"/>
<sequence>MTVRRAPGALLAMLVLCSAGCASEDADALVVVGLTTDMAVGFELDRVESTTKVDGVIARVESRSYGGGELSLPAELAVGPAHDGAEIALTVAAFRDGEASPVVTRRAATRAVGGRTLLLPVSLDEACSAASCAASATCAEGACVDPFIAPSALADHDPTWLASARDACKTPSADLPAIVIGQGERAFAPLEEGEVVPIEAGPQGGHHVWLALRVEGLRQMGSRLTVGGRFPELAFELLPFTSQITLRKAGDAGCEIYGIRFQVDRGLSVESVRGRALDVEIALEDPDGDVATAAQRVVISP</sequence>
<proteinExistence type="predicted"/>
<accession>A0A150RPR0</accession>
<evidence type="ECO:0008006" key="4">
    <source>
        <dbReference type="Google" id="ProtNLM"/>
    </source>
</evidence>
<name>A0A150RPR0_SORCE</name>
<evidence type="ECO:0000313" key="3">
    <source>
        <dbReference type="Proteomes" id="UP000075635"/>
    </source>
</evidence>
<evidence type="ECO:0000313" key="2">
    <source>
        <dbReference type="EMBL" id="KYF82143.1"/>
    </source>
</evidence>
<organism evidence="2 3">
    <name type="scientific">Sorangium cellulosum</name>
    <name type="common">Polyangium cellulosum</name>
    <dbReference type="NCBI Taxonomy" id="56"/>
    <lineage>
        <taxon>Bacteria</taxon>
        <taxon>Pseudomonadati</taxon>
        <taxon>Myxococcota</taxon>
        <taxon>Polyangia</taxon>
        <taxon>Polyangiales</taxon>
        <taxon>Polyangiaceae</taxon>
        <taxon>Sorangium</taxon>
    </lineage>
</organism>
<keyword evidence="1" id="KW-0732">Signal</keyword>
<gene>
    <name evidence="2" type="ORF">BE17_44950</name>
</gene>